<protein>
    <submittedName>
        <fullName evidence="2">Uncharacterized protein</fullName>
    </submittedName>
</protein>
<feature type="compositionally biased region" description="Basic residues" evidence="1">
    <location>
        <begin position="23"/>
        <end position="32"/>
    </location>
</feature>
<evidence type="ECO:0000313" key="2">
    <source>
        <dbReference type="EMBL" id="KFJ02543.1"/>
    </source>
</evidence>
<feature type="region of interest" description="Disordered" evidence="1">
    <location>
        <begin position="1"/>
        <end position="34"/>
    </location>
</feature>
<gene>
    <name evidence="2" type="ORF">THER5_1887</name>
</gene>
<evidence type="ECO:0000256" key="1">
    <source>
        <dbReference type="SAM" id="MobiDB-lite"/>
    </source>
</evidence>
<dbReference type="EMBL" id="JGZT01000006">
    <property type="protein sequence ID" value="KFJ02543.1"/>
    <property type="molecule type" value="Genomic_DNA"/>
</dbReference>
<dbReference type="AlphaFoldDB" id="A0A087E442"/>
<organism evidence="2 3">
    <name type="scientific">Bifidobacterium thermacidophilum subsp. thermacidophilum</name>
    <dbReference type="NCBI Taxonomy" id="79262"/>
    <lineage>
        <taxon>Bacteria</taxon>
        <taxon>Bacillati</taxon>
        <taxon>Actinomycetota</taxon>
        <taxon>Actinomycetes</taxon>
        <taxon>Bifidobacteriales</taxon>
        <taxon>Bifidobacteriaceae</taxon>
        <taxon>Bifidobacterium</taxon>
    </lineage>
</organism>
<reference evidence="2 3" key="1">
    <citation type="submission" date="2014-03" db="EMBL/GenBank/DDBJ databases">
        <title>Genomics of Bifidobacteria.</title>
        <authorList>
            <person name="Ventura M."/>
            <person name="Milani C."/>
            <person name="Lugli G.A."/>
        </authorList>
    </citation>
    <scope>NUCLEOTIDE SEQUENCE [LARGE SCALE GENOMIC DNA]</scope>
    <source>
        <strain evidence="2 3">LMG 21395</strain>
    </source>
</reference>
<accession>A0A087E442</accession>
<sequence>MQRLRASHRITGDSRRCALPGASRHHSKRHSHSANSSIGVLIYNGFTSETFANMPMICARIFGCFNF</sequence>
<dbReference type="Proteomes" id="UP000029003">
    <property type="component" value="Unassembled WGS sequence"/>
</dbReference>
<proteinExistence type="predicted"/>
<name>A0A087E442_9BIFI</name>
<evidence type="ECO:0000313" key="3">
    <source>
        <dbReference type="Proteomes" id="UP000029003"/>
    </source>
</evidence>
<comment type="caution">
    <text evidence="2">The sequence shown here is derived from an EMBL/GenBank/DDBJ whole genome shotgun (WGS) entry which is preliminary data.</text>
</comment>